<feature type="domain" description="ACB" evidence="8">
    <location>
        <begin position="120"/>
        <end position="211"/>
    </location>
</feature>
<feature type="compositionally biased region" description="Acidic residues" evidence="6">
    <location>
        <begin position="98"/>
        <end position="113"/>
    </location>
</feature>
<feature type="compositionally biased region" description="Basic and acidic residues" evidence="6">
    <location>
        <begin position="53"/>
        <end position="62"/>
    </location>
</feature>
<evidence type="ECO:0000256" key="6">
    <source>
        <dbReference type="SAM" id="MobiDB-lite"/>
    </source>
</evidence>
<keyword evidence="3 5" id="KW-0040">ANK repeat</keyword>
<evidence type="ECO:0000256" key="2">
    <source>
        <dbReference type="ARBA" id="ARBA00022737"/>
    </source>
</evidence>
<reference evidence="9" key="2">
    <citation type="submission" date="2021-03" db="UniProtKB">
        <authorList>
            <consortium name="EnsemblPlants"/>
        </authorList>
    </citation>
    <scope>IDENTIFICATION</scope>
</reference>
<dbReference type="PANTHER" id="PTHR24119:SF0">
    <property type="entry name" value="ACYL-COA-BINDING DOMAIN-CONTAINING PROTEIN 6"/>
    <property type="match status" value="1"/>
</dbReference>
<keyword evidence="4" id="KW-0446">Lipid-binding</keyword>
<keyword evidence="7" id="KW-0812">Transmembrane</keyword>
<name>A0A803PMS7_CANSA</name>
<evidence type="ECO:0000313" key="10">
    <source>
        <dbReference type="Proteomes" id="UP000596661"/>
    </source>
</evidence>
<dbReference type="Proteomes" id="UP000596661">
    <property type="component" value="Chromosome 5"/>
</dbReference>
<proteinExistence type="inferred from homology"/>
<reference evidence="9" key="1">
    <citation type="submission" date="2018-11" db="EMBL/GenBank/DDBJ databases">
        <authorList>
            <person name="Grassa J C."/>
        </authorList>
    </citation>
    <scope>NUCLEOTIDE SEQUENCE [LARGE SCALE GENOMIC DNA]</scope>
</reference>
<dbReference type="Pfam" id="PF00887">
    <property type="entry name" value="ACBP"/>
    <property type="match status" value="1"/>
</dbReference>
<protein>
    <recommendedName>
        <fullName evidence="8">ACB domain-containing protein</fullName>
    </recommendedName>
</protein>
<dbReference type="GO" id="GO:0000062">
    <property type="term" value="F:fatty-acyl-CoA binding"/>
    <property type="evidence" value="ECO:0007669"/>
    <property type="project" value="InterPro"/>
</dbReference>
<dbReference type="SUPFAM" id="SSF47027">
    <property type="entry name" value="Acyl-CoA binding protein"/>
    <property type="match status" value="1"/>
</dbReference>
<feature type="repeat" description="ANK" evidence="5">
    <location>
        <begin position="315"/>
        <end position="347"/>
    </location>
</feature>
<dbReference type="PROSITE" id="PS50297">
    <property type="entry name" value="ANK_REP_REGION"/>
    <property type="match status" value="2"/>
</dbReference>
<dbReference type="Gene3D" id="1.25.40.20">
    <property type="entry name" value="Ankyrin repeat-containing domain"/>
    <property type="match status" value="1"/>
</dbReference>
<dbReference type="GeneID" id="115716403"/>
<keyword evidence="7" id="KW-0472">Membrane</keyword>
<dbReference type="InterPro" id="IPR036770">
    <property type="entry name" value="Ankyrin_rpt-contain_sf"/>
</dbReference>
<keyword evidence="7" id="KW-1133">Transmembrane helix</keyword>
<feature type="repeat" description="ANK" evidence="5">
    <location>
        <begin position="282"/>
        <end position="314"/>
    </location>
</feature>
<dbReference type="PROSITE" id="PS50088">
    <property type="entry name" value="ANK_REPEAT"/>
    <property type="match status" value="2"/>
</dbReference>
<organism evidence="9 10">
    <name type="scientific">Cannabis sativa</name>
    <name type="common">Hemp</name>
    <name type="synonym">Marijuana</name>
    <dbReference type="NCBI Taxonomy" id="3483"/>
    <lineage>
        <taxon>Eukaryota</taxon>
        <taxon>Viridiplantae</taxon>
        <taxon>Streptophyta</taxon>
        <taxon>Embryophyta</taxon>
        <taxon>Tracheophyta</taxon>
        <taxon>Spermatophyta</taxon>
        <taxon>Magnoliopsida</taxon>
        <taxon>eudicotyledons</taxon>
        <taxon>Gunneridae</taxon>
        <taxon>Pentapetalae</taxon>
        <taxon>rosids</taxon>
        <taxon>fabids</taxon>
        <taxon>Rosales</taxon>
        <taxon>Cannabaceae</taxon>
        <taxon>Cannabis</taxon>
    </lineage>
</organism>
<dbReference type="Gramene" id="evm.model.05.178.1.5bdae6da">
    <property type="protein sequence ID" value="cds.evm.model.05.178.1.5bdae6da"/>
    <property type="gene ID" value="evm.TU.05.178"/>
</dbReference>
<dbReference type="PROSITE" id="PS51228">
    <property type="entry name" value="ACB_2"/>
    <property type="match status" value="1"/>
</dbReference>
<evidence type="ECO:0000256" key="5">
    <source>
        <dbReference type="PROSITE-ProRule" id="PRU00023"/>
    </source>
</evidence>
<keyword evidence="10" id="KW-1185">Reference proteome</keyword>
<dbReference type="EMBL" id="UZAU01000409">
    <property type="status" value="NOT_ANNOTATED_CDS"/>
    <property type="molecule type" value="Genomic_DNA"/>
</dbReference>
<feature type="region of interest" description="Disordered" evidence="6">
    <location>
        <begin position="42"/>
        <end position="113"/>
    </location>
</feature>
<dbReference type="InterPro" id="IPR002110">
    <property type="entry name" value="Ankyrin_rpt"/>
</dbReference>
<evidence type="ECO:0000259" key="8">
    <source>
        <dbReference type="PROSITE" id="PS51228"/>
    </source>
</evidence>
<dbReference type="Gene3D" id="1.20.80.10">
    <property type="match status" value="1"/>
</dbReference>
<keyword evidence="2" id="KW-0677">Repeat</keyword>
<evidence type="ECO:0000256" key="4">
    <source>
        <dbReference type="ARBA" id="ARBA00023121"/>
    </source>
</evidence>
<dbReference type="SUPFAM" id="SSF48403">
    <property type="entry name" value="Ankyrin repeat"/>
    <property type="match status" value="1"/>
</dbReference>
<dbReference type="RefSeq" id="XP_030501049.1">
    <property type="nucleotide sequence ID" value="XM_030645189.2"/>
</dbReference>
<feature type="transmembrane region" description="Helical" evidence="7">
    <location>
        <begin position="6"/>
        <end position="31"/>
    </location>
</feature>
<dbReference type="PANTHER" id="PTHR24119">
    <property type="entry name" value="ACYL-COA-BINDING DOMAIN-CONTAINING PROTEIN 6"/>
    <property type="match status" value="1"/>
</dbReference>
<dbReference type="PRINTS" id="PR01415">
    <property type="entry name" value="ANKYRIN"/>
</dbReference>
<evidence type="ECO:0000256" key="3">
    <source>
        <dbReference type="ARBA" id="ARBA00023043"/>
    </source>
</evidence>
<dbReference type="SMART" id="SM00248">
    <property type="entry name" value="ANK"/>
    <property type="match status" value="2"/>
</dbReference>
<sequence>MADWQQLIQSIVIGLIFSYLLAKLISIVTSFKEENLTLTRSHTQDDQLLPESESGRETDGESVRPPAVGSGDLGGSHDVDSVIAEHGSVRNESVAGSDEFDDEDEDSDDDDWEGVESTELDEMFSAATAFVAAAAADRLSTKKVSNDVQLQLYGLYKIATEGPCSAPQPSAIKMTARAKWQAWQKLGAMPPEEAMQTYIDIVSALYPTWLAGASMSRGGDTGGPSNDSRGPMGPVFSTFVYEEESANDFKMDAIHGFAREGEVDNLLKSIESGVPVNLKDSEGRTPLHWAVDRGHLNMSELLVSKNADINAQDNEGQTPLHYATMCEREAIAEYLVKQNADINVKDNDGNSPYDLCESNWPWMQHSKE</sequence>
<dbReference type="InterPro" id="IPR035984">
    <property type="entry name" value="Acyl-CoA-binding_sf"/>
</dbReference>
<dbReference type="PRINTS" id="PR00689">
    <property type="entry name" value="ACOABINDINGP"/>
</dbReference>
<dbReference type="AlphaFoldDB" id="A0A803PMS7"/>
<evidence type="ECO:0000256" key="7">
    <source>
        <dbReference type="SAM" id="Phobius"/>
    </source>
</evidence>
<evidence type="ECO:0000256" key="1">
    <source>
        <dbReference type="ARBA" id="ARBA00005567"/>
    </source>
</evidence>
<dbReference type="InterPro" id="IPR000582">
    <property type="entry name" value="Acyl-CoA-binding_protein"/>
</dbReference>
<dbReference type="EnsemblPlants" id="evm.model.05.178.1.5bdae6da">
    <property type="protein sequence ID" value="cds.evm.model.05.178.1.5bdae6da"/>
    <property type="gene ID" value="evm.TU.05.178"/>
</dbReference>
<dbReference type="Pfam" id="PF12796">
    <property type="entry name" value="Ank_2"/>
    <property type="match status" value="1"/>
</dbReference>
<accession>A0A803PMS7</accession>
<evidence type="ECO:0000313" key="9">
    <source>
        <dbReference type="EnsemblPlants" id="cds.evm.model.05.178.1.5bdae6da"/>
    </source>
</evidence>
<gene>
    <name evidence="9" type="primary">LOC115716403</name>
</gene>
<comment type="similarity">
    <text evidence="1">Belongs to the ACBP family.</text>
</comment>
<dbReference type="InterPro" id="IPR014352">
    <property type="entry name" value="FERM/acyl-CoA-bd_prot_sf"/>
</dbReference>